<accession>A0A067LAW9</accession>
<evidence type="ECO:0000313" key="3">
    <source>
        <dbReference type="EMBL" id="KDP44373.1"/>
    </source>
</evidence>
<dbReference type="EMBL" id="KK914253">
    <property type="protein sequence ID" value="KDP44373.1"/>
    <property type="molecule type" value="Genomic_DNA"/>
</dbReference>
<evidence type="ECO:0000313" key="4">
    <source>
        <dbReference type="Proteomes" id="UP000027138"/>
    </source>
</evidence>
<name>A0A067LAW9_JATCU</name>
<dbReference type="InterPro" id="IPR002156">
    <property type="entry name" value="RNaseH_domain"/>
</dbReference>
<dbReference type="PANTHER" id="PTHR34023">
    <property type="entry name" value="RNASE H DOMAIN-CONTAINING PROTEIN"/>
    <property type="match status" value="1"/>
</dbReference>
<proteinExistence type="predicted"/>
<dbReference type="PANTHER" id="PTHR34023:SF9">
    <property type="entry name" value="RNASE H TYPE-1 DOMAIN-CONTAINING PROTEIN"/>
    <property type="match status" value="1"/>
</dbReference>
<dbReference type="GO" id="GO:0003676">
    <property type="term" value="F:nucleic acid binding"/>
    <property type="evidence" value="ECO:0007669"/>
    <property type="project" value="InterPro"/>
</dbReference>
<dbReference type="CDD" id="cd06222">
    <property type="entry name" value="RNase_H_like"/>
    <property type="match status" value="1"/>
</dbReference>
<dbReference type="GO" id="GO:0004523">
    <property type="term" value="F:RNA-DNA hybrid ribonuclease activity"/>
    <property type="evidence" value="ECO:0007669"/>
    <property type="project" value="InterPro"/>
</dbReference>
<dbReference type="Proteomes" id="UP000027138">
    <property type="component" value="Unassembled WGS sequence"/>
</dbReference>
<feature type="signal peptide" evidence="1">
    <location>
        <begin position="1"/>
        <end position="21"/>
    </location>
</feature>
<keyword evidence="1" id="KW-0732">Signal</keyword>
<organism evidence="3 4">
    <name type="scientific">Jatropha curcas</name>
    <name type="common">Barbados nut</name>
    <dbReference type="NCBI Taxonomy" id="180498"/>
    <lineage>
        <taxon>Eukaryota</taxon>
        <taxon>Viridiplantae</taxon>
        <taxon>Streptophyta</taxon>
        <taxon>Embryophyta</taxon>
        <taxon>Tracheophyta</taxon>
        <taxon>Spermatophyta</taxon>
        <taxon>Magnoliopsida</taxon>
        <taxon>eudicotyledons</taxon>
        <taxon>Gunneridae</taxon>
        <taxon>Pentapetalae</taxon>
        <taxon>rosids</taxon>
        <taxon>fabids</taxon>
        <taxon>Malpighiales</taxon>
        <taxon>Euphorbiaceae</taxon>
        <taxon>Crotonoideae</taxon>
        <taxon>Jatropheae</taxon>
        <taxon>Jatropha</taxon>
    </lineage>
</organism>
<keyword evidence="4" id="KW-1185">Reference proteome</keyword>
<dbReference type="Pfam" id="PF13456">
    <property type="entry name" value="RVT_3"/>
    <property type="match status" value="1"/>
</dbReference>
<dbReference type="InterPro" id="IPR044730">
    <property type="entry name" value="RNase_H-like_dom_plant"/>
</dbReference>
<reference evidence="3 4" key="1">
    <citation type="journal article" date="2014" name="PLoS ONE">
        <title>Global Analysis of Gene Expression Profiles in Physic Nut (Jatropha curcas L.) Seedlings Exposed to Salt Stress.</title>
        <authorList>
            <person name="Zhang L."/>
            <person name="Zhang C."/>
            <person name="Wu P."/>
            <person name="Chen Y."/>
            <person name="Li M."/>
            <person name="Jiang H."/>
            <person name="Wu G."/>
        </authorList>
    </citation>
    <scope>NUCLEOTIDE SEQUENCE [LARGE SCALE GENOMIC DNA]</scope>
    <source>
        <strain evidence="4">cv. GZQX0401</strain>
        <tissue evidence="3">Young leaves</tissue>
    </source>
</reference>
<feature type="chain" id="PRO_5001640342" description="RNase H type-1 domain-containing protein" evidence="1">
    <location>
        <begin position="22"/>
        <end position="82"/>
    </location>
</feature>
<evidence type="ECO:0000256" key="1">
    <source>
        <dbReference type="SAM" id="SignalP"/>
    </source>
</evidence>
<evidence type="ECO:0000259" key="2">
    <source>
        <dbReference type="Pfam" id="PF13456"/>
    </source>
</evidence>
<sequence length="82" mass="9651">MNFHTIFFFLNLLRSIKLLLSRDWQVKFLHCFREANKVADSLANMAVMAPSSRMVFVDPPLLVLDHLRWDRYGTSWPRLISG</sequence>
<gene>
    <name evidence="3" type="ORF">JCGZ_20053</name>
</gene>
<protein>
    <recommendedName>
        <fullName evidence="2">RNase H type-1 domain-containing protein</fullName>
    </recommendedName>
</protein>
<dbReference type="OrthoDB" id="1436503at2759"/>
<feature type="domain" description="RNase H type-1" evidence="2">
    <location>
        <begin position="11"/>
        <end position="46"/>
    </location>
</feature>
<dbReference type="AlphaFoldDB" id="A0A067LAW9"/>